<protein>
    <submittedName>
        <fullName evidence="1">Uncharacterized protein</fullName>
    </submittedName>
</protein>
<dbReference type="EMBL" id="ML145086">
    <property type="protein sequence ID" value="TBU64294.1"/>
    <property type="molecule type" value="Genomic_DNA"/>
</dbReference>
<reference evidence="1 2" key="1">
    <citation type="submission" date="2019-01" db="EMBL/GenBank/DDBJ databases">
        <title>Draft genome sequences of three monokaryotic isolates of the white-rot basidiomycete fungus Dichomitus squalens.</title>
        <authorList>
            <consortium name="DOE Joint Genome Institute"/>
            <person name="Lopez S.C."/>
            <person name="Andreopoulos B."/>
            <person name="Pangilinan J."/>
            <person name="Lipzen A."/>
            <person name="Riley R."/>
            <person name="Ahrendt S."/>
            <person name="Ng V."/>
            <person name="Barry K."/>
            <person name="Daum C."/>
            <person name="Grigoriev I.V."/>
            <person name="Hilden K.S."/>
            <person name="Makela M.R."/>
            <person name="de Vries R.P."/>
        </authorList>
    </citation>
    <scope>NUCLEOTIDE SEQUENCE [LARGE SCALE GENOMIC DNA]</scope>
    <source>
        <strain evidence="1 2">CBS 464.89</strain>
    </source>
</reference>
<organism evidence="1 2">
    <name type="scientific">Dichomitus squalens</name>
    <dbReference type="NCBI Taxonomy" id="114155"/>
    <lineage>
        <taxon>Eukaryota</taxon>
        <taxon>Fungi</taxon>
        <taxon>Dikarya</taxon>
        <taxon>Basidiomycota</taxon>
        <taxon>Agaricomycotina</taxon>
        <taxon>Agaricomycetes</taxon>
        <taxon>Polyporales</taxon>
        <taxon>Polyporaceae</taxon>
        <taxon>Dichomitus</taxon>
    </lineage>
</organism>
<evidence type="ECO:0000313" key="2">
    <source>
        <dbReference type="Proteomes" id="UP000292082"/>
    </source>
</evidence>
<keyword evidence="2" id="KW-1185">Reference proteome</keyword>
<sequence>MRAKPTASECIGLPLRTVSAQVARDRVFSVWSRDTCLVQFRVRRSPYGYWLLGATVYLRSTLVRLASERFALTPTIDHRSTLVSERPRPENKPGPMTYDWDPIRKNASCKVRPPVSLFLVVLVPSREAWSAPLFGRLDRPAHLEATPERFAVFAVQYRVVLALYIPAAAVAGR</sequence>
<name>A0A4Q9QC84_9APHY</name>
<proteinExistence type="predicted"/>
<dbReference type="AlphaFoldDB" id="A0A4Q9QC84"/>
<dbReference type="Proteomes" id="UP000292082">
    <property type="component" value="Unassembled WGS sequence"/>
</dbReference>
<gene>
    <name evidence="1" type="ORF">BD310DRAFT_391837</name>
</gene>
<accession>A0A4Q9QC84</accession>
<evidence type="ECO:0000313" key="1">
    <source>
        <dbReference type="EMBL" id="TBU64294.1"/>
    </source>
</evidence>